<dbReference type="Proteomes" id="UP000236723">
    <property type="component" value="Unassembled WGS sequence"/>
</dbReference>
<dbReference type="Gene3D" id="2.10.230.10">
    <property type="entry name" value="Heat shock protein DnaJ, cysteine-rich domain"/>
    <property type="match status" value="1"/>
</dbReference>
<dbReference type="AlphaFoldDB" id="A0A1H6DQ69"/>
<dbReference type="SUPFAM" id="SSF57938">
    <property type="entry name" value="DnaJ/Hsp40 cysteine-rich domain"/>
    <property type="match status" value="1"/>
</dbReference>
<dbReference type="InterPro" id="IPR036410">
    <property type="entry name" value="HSP_DnaJ_Cys-rich_dom_sf"/>
</dbReference>
<protein>
    <submittedName>
        <fullName evidence="1">Uncharacterized protein</fullName>
    </submittedName>
</protein>
<evidence type="ECO:0000313" key="1">
    <source>
        <dbReference type="EMBL" id="SEG87492.1"/>
    </source>
</evidence>
<reference evidence="2" key="1">
    <citation type="submission" date="2016-10" db="EMBL/GenBank/DDBJ databases">
        <authorList>
            <person name="Varghese N."/>
            <person name="Submissions S."/>
        </authorList>
    </citation>
    <scope>NUCLEOTIDE SEQUENCE [LARGE SCALE GENOMIC DNA]</scope>
    <source>
        <strain evidence="2">DSM 43163</strain>
    </source>
</reference>
<evidence type="ECO:0000313" key="2">
    <source>
        <dbReference type="Proteomes" id="UP000236723"/>
    </source>
</evidence>
<proteinExistence type="predicted"/>
<accession>A0A1H6DQ69</accession>
<keyword evidence="2" id="KW-1185">Reference proteome</keyword>
<organism evidence="1 2">
    <name type="scientific">Thermomonospora echinospora</name>
    <dbReference type="NCBI Taxonomy" id="1992"/>
    <lineage>
        <taxon>Bacteria</taxon>
        <taxon>Bacillati</taxon>
        <taxon>Actinomycetota</taxon>
        <taxon>Actinomycetes</taxon>
        <taxon>Streptosporangiales</taxon>
        <taxon>Thermomonosporaceae</taxon>
        <taxon>Thermomonospora</taxon>
    </lineage>
</organism>
<dbReference type="RefSeq" id="WP_268817559.1">
    <property type="nucleotide sequence ID" value="NZ_FNVO01000020.1"/>
</dbReference>
<sequence>MGKHAKKVDCSSCSGTGKMKIGNNGTTTTIKCTMCKGTGKV</sequence>
<dbReference type="EMBL" id="FNVO01000020">
    <property type="protein sequence ID" value="SEG87492.1"/>
    <property type="molecule type" value="Genomic_DNA"/>
</dbReference>
<gene>
    <name evidence="1" type="ORF">SAMN04489712_120143</name>
</gene>
<name>A0A1H6DQ69_9ACTN</name>